<reference evidence="2" key="2">
    <citation type="submission" date="2022-01" db="EMBL/GenBank/DDBJ databases">
        <authorList>
            <person name="Yamashiro T."/>
            <person name="Shiraishi A."/>
            <person name="Satake H."/>
            <person name="Nakayama K."/>
        </authorList>
    </citation>
    <scope>NUCLEOTIDE SEQUENCE</scope>
</reference>
<evidence type="ECO:0000256" key="1">
    <source>
        <dbReference type="SAM" id="Coils"/>
    </source>
</evidence>
<reference evidence="2" key="1">
    <citation type="journal article" date="2022" name="Int. J. Mol. Sci.">
        <title>Draft Genome of Tanacetum Coccineum: Genomic Comparison of Closely Related Tanacetum-Family Plants.</title>
        <authorList>
            <person name="Yamashiro T."/>
            <person name="Shiraishi A."/>
            <person name="Nakayama K."/>
            <person name="Satake H."/>
        </authorList>
    </citation>
    <scope>NUCLEOTIDE SEQUENCE</scope>
</reference>
<evidence type="ECO:0000313" key="3">
    <source>
        <dbReference type="Proteomes" id="UP001151760"/>
    </source>
</evidence>
<evidence type="ECO:0000313" key="2">
    <source>
        <dbReference type="EMBL" id="GJS84112.1"/>
    </source>
</evidence>
<organism evidence="2 3">
    <name type="scientific">Tanacetum coccineum</name>
    <dbReference type="NCBI Taxonomy" id="301880"/>
    <lineage>
        <taxon>Eukaryota</taxon>
        <taxon>Viridiplantae</taxon>
        <taxon>Streptophyta</taxon>
        <taxon>Embryophyta</taxon>
        <taxon>Tracheophyta</taxon>
        <taxon>Spermatophyta</taxon>
        <taxon>Magnoliopsida</taxon>
        <taxon>eudicotyledons</taxon>
        <taxon>Gunneridae</taxon>
        <taxon>Pentapetalae</taxon>
        <taxon>asterids</taxon>
        <taxon>campanulids</taxon>
        <taxon>Asterales</taxon>
        <taxon>Asteraceae</taxon>
        <taxon>Asteroideae</taxon>
        <taxon>Anthemideae</taxon>
        <taxon>Anthemidinae</taxon>
        <taxon>Tanacetum</taxon>
    </lineage>
</organism>
<proteinExistence type="predicted"/>
<name>A0ABQ4Z4L6_9ASTR</name>
<dbReference type="EMBL" id="BQNB010010950">
    <property type="protein sequence ID" value="GJS84112.1"/>
    <property type="molecule type" value="Genomic_DNA"/>
</dbReference>
<accession>A0ABQ4Z4L6</accession>
<dbReference type="Proteomes" id="UP001151760">
    <property type="component" value="Unassembled WGS sequence"/>
</dbReference>
<sequence length="220" mass="24911">MDSQSTQTIKLPILQPVTKTVDGKETIIPPTSVEEKVQRREELKARSTLLMDLPNEHQLKFNLYKDAKTLMQDIENRFEEVIEQTYERLQKLISQLEMHGEVIPQEDINQKFLRSLSQEWTMHTIVWRNKTEIETLSLDDLFNNLKAYESEVKGTSSLTTNSHNGAFLSSRSTNSATRAVNTAQGVNTASTQGAADSSTTVENLSDAVIYSFFSSQPRIP</sequence>
<gene>
    <name evidence="2" type="ORF">Tco_0750653</name>
</gene>
<dbReference type="Pfam" id="PF14223">
    <property type="entry name" value="Retrotran_gag_2"/>
    <property type="match status" value="1"/>
</dbReference>
<keyword evidence="1" id="KW-0175">Coiled coil</keyword>
<feature type="coiled-coil region" evidence="1">
    <location>
        <begin position="64"/>
        <end position="99"/>
    </location>
</feature>
<keyword evidence="3" id="KW-1185">Reference proteome</keyword>
<comment type="caution">
    <text evidence="2">The sequence shown here is derived from an EMBL/GenBank/DDBJ whole genome shotgun (WGS) entry which is preliminary data.</text>
</comment>
<protein>
    <submittedName>
        <fullName evidence="2">Uncharacterized protein</fullName>
    </submittedName>
</protein>